<keyword evidence="3" id="KW-1185">Reference proteome</keyword>
<accession>A0A699ZHM7</accession>
<organism evidence="2 3">
    <name type="scientific">Haematococcus lacustris</name>
    <name type="common">Green alga</name>
    <name type="synonym">Haematococcus pluvialis</name>
    <dbReference type="NCBI Taxonomy" id="44745"/>
    <lineage>
        <taxon>Eukaryota</taxon>
        <taxon>Viridiplantae</taxon>
        <taxon>Chlorophyta</taxon>
        <taxon>core chlorophytes</taxon>
        <taxon>Chlorophyceae</taxon>
        <taxon>CS clade</taxon>
        <taxon>Chlamydomonadales</taxon>
        <taxon>Haematococcaceae</taxon>
        <taxon>Haematococcus</taxon>
    </lineage>
</organism>
<proteinExistence type="predicted"/>
<evidence type="ECO:0000313" key="3">
    <source>
        <dbReference type="Proteomes" id="UP000485058"/>
    </source>
</evidence>
<sequence length="113" mass="12526">MAMGMQDAGHGWMDDVDSDDDLEVVIAVGILLLLLAAILPLLADLAPPQRLPRMGCFYKLYSLHQSYGLLIACTNRMGCFYKLYSLHQSSSCVLWLITELRSGMQSMTPLDVS</sequence>
<reference evidence="2 3" key="1">
    <citation type="submission" date="2020-02" db="EMBL/GenBank/DDBJ databases">
        <title>Draft genome sequence of Haematococcus lacustris strain NIES-144.</title>
        <authorList>
            <person name="Morimoto D."/>
            <person name="Nakagawa S."/>
            <person name="Yoshida T."/>
            <person name="Sawayama S."/>
        </authorList>
    </citation>
    <scope>NUCLEOTIDE SEQUENCE [LARGE SCALE GENOMIC DNA]</scope>
    <source>
        <strain evidence="2 3">NIES-144</strain>
    </source>
</reference>
<dbReference type="EMBL" id="BLLF01001994">
    <property type="protein sequence ID" value="GFH22227.1"/>
    <property type="molecule type" value="Genomic_DNA"/>
</dbReference>
<keyword evidence="1" id="KW-0472">Membrane</keyword>
<protein>
    <submittedName>
        <fullName evidence="2">Uncharacterized protein</fullName>
    </submittedName>
</protein>
<feature type="transmembrane region" description="Helical" evidence="1">
    <location>
        <begin position="24"/>
        <end position="43"/>
    </location>
</feature>
<name>A0A699ZHM7_HAELA</name>
<gene>
    <name evidence="2" type="ORF">HaLaN_19656</name>
</gene>
<evidence type="ECO:0000313" key="2">
    <source>
        <dbReference type="EMBL" id="GFH22227.1"/>
    </source>
</evidence>
<keyword evidence="1" id="KW-0812">Transmembrane</keyword>
<keyword evidence="1" id="KW-1133">Transmembrane helix</keyword>
<dbReference type="AlphaFoldDB" id="A0A699ZHM7"/>
<evidence type="ECO:0000256" key="1">
    <source>
        <dbReference type="SAM" id="Phobius"/>
    </source>
</evidence>
<dbReference type="Proteomes" id="UP000485058">
    <property type="component" value="Unassembled WGS sequence"/>
</dbReference>
<comment type="caution">
    <text evidence="2">The sequence shown here is derived from an EMBL/GenBank/DDBJ whole genome shotgun (WGS) entry which is preliminary data.</text>
</comment>